<name>A0A0L6TZD6_9FIRM</name>
<dbReference type="SMART" id="SM00849">
    <property type="entry name" value="Lactamase_B"/>
    <property type="match status" value="1"/>
</dbReference>
<dbReference type="SUPFAM" id="SSF56281">
    <property type="entry name" value="Metallo-hydrolase/oxidoreductase"/>
    <property type="match status" value="1"/>
</dbReference>
<proteinExistence type="predicted"/>
<sequence>MIEELLKDIFVISIPIPKSPLKNINCYVIKGNERNLLIDTGFNNQICYEALTAGLKELDIDMERTDIFITHFHWDHSGLASVIASDKSKIFISEIDKNILIGLVDSRNSVKKANALGFPDGEKNIKKISDSDVMYMPLKPVNYTLLKDGDVIALGNYKLECIITPGHSPGHLCLYEKKQEILFSGDHIIFDITPNITSWLENEDSLGAYLKSLEKIREMPVKYTFSAHRSAIGNCYSRINELIEHHEERLEEVLEIVNRLKITTAYDTATKMAWSVKADNWNAFPPIQKVFAVGEASAHLEHLFFKGMLRRELTNEQYHYSL</sequence>
<dbReference type="Pfam" id="PF00753">
    <property type="entry name" value="Lactamase_B"/>
    <property type="match status" value="1"/>
</dbReference>
<evidence type="ECO:0000256" key="1">
    <source>
        <dbReference type="SAM" id="Coils"/>
    </source>
</evidence>
<dbReference type="InterPro" id="IPR036866">
    <property type="entry name" value="RibonucZ/Hydroxyglut_hydro"/>
</dbReference>
<dbReference type="InterPro" id="IPR036388">
    <property type="entry name" value="WH-like_DNA-bd_sf"/>
</dbReference>
<dbReference type="STRING" id="52689.AKG39_11565"/>
<comment type="caution">
    <text evidence="3">The sequence shown here is derived from an EMBL/GenBank/DDBJ whole genome shotgun (WGS) entry which is preliminary data.</text>
</comment>
<dbReference type="PANTHER" id="PTHR23131:SF4">
    <property type="entry name" value="METALLO-BETA-LACTAMASE SUPERFAMILY POTEIN"/>
    <property type="match status" value="1"/>
</dbReference>
<dbReference type="AlphaFoldDB" id="A0A0L6TZD6"/>
<organism evidence="3 4">
    <name type="scientific">Acetobacterium bakii</name>
    <dbReference type="NCBI Taxonomy" id="52689"/>
    <lineage>
        <taxon>Bacteria</taxon>
        <taxon>Bacillati</taxon>
        <taxon>Bacillota</taxon>
        <taxon>Clostridia</taxon>
        <taxon>Eubacteriales</taxon>
        <taxon>Eubacteriaceae</taxon>
        <taxon>Acetobacterium</taxon>
    </lineage>
</organism>
<feature type="domain" description="Metallo-beta-lactamase" evidence="2">
    <location>
        <begin position="23"/>
        <end position="228"/>
    </location>
</feature>
<dbReference type="RefSeq" id="WP_050740555.1">
    <property type="nucleotide sequence ID" value="NZ_LGYO01000027.1"/>
</dbReference>
<dbReference type="InterPro" id="IPR050662">
    <property type="entry name" value="Sec-metab_biosynth-thioest"/>
</dbReference>
<dbReference type="Gene3D" id="1.10.10.10">
    <property type="entry name" value="Winged helix-like DNA-binding domain superfamily/Winged helix DNA-binding domain"/>
    <property type="match status" value="1"/>
</dbReference>
<protein>
    <recommendedName>
        <fullName evidence="2">Metallo-beta-lactamase domain-containing protein</fullName>
    </recommendedName>
</protein>
<dbReference type="PANTHER" id="PTHR23131">
    <property type="entry name" value="ENDORIBONUCLEASE LACTB2"/>
    <property type="match status" value="1"/>
</dbReference>
<dbReference type="EMBL" id="LGYO01000027">
    <property type="protein sequence ID" value="KNZ41613.1"/>
    <property type="molecule type" value="Genomic_DNA"/>
</dbReference>
<evidence type="ECO:0000259" key="2">
    <source>
        <dbReference type="SMART" id="SM00849"/>
    </source>
</evidence>
<dbReference type="Proteomes" id="UP000036873">
    <property type="component" value="Unassembled WGS sequence"/>
</dbReference>
<reference evidence="4" key="1">
    <citation type="submission" date="2015-07" db="EMBL/GenBank/DDBJ databases">
        <title>Draft genome sequence of Acetobacterium bakii DSM 8293, a potential psychrophilic chemical producer through syngas fermentation.</title>
        <authorList>
            <person name="Song Y."/>
            <person name="Hwang S."/>
            <person name="Cho B.-K."/>
        </authorList>
    </citation>
    <scope>NUCLEOTIDE SEQUENCE [LARGE SCALE GENOMIC DNA]</scope>
    <source>
        <strain evidence="4">DSM 8239</strain>
    </source>
</reference>
<keyword evidence="1" id="KW-0175">Coiled coil</keyword>
<keyword evidence="4" id="KW-1185">Reference proteome</keyword>
<gene>
    <name evidence="3" type="ORF">AKG39_11565</name>
</gene>
<evidence type="ECO:0000313" key="4">
    <source>
        <dbReference type="Proteomes" id="UP000036873"/>
    </source>
</evidence>
<feature type="coiled-coil region" evidence="1">
    <location>
        <begin position="236"/>
        <end position="263"/>
    </location>
</feature>
<dbReference type="CDD" id="cd07725">
    <property type="entry name" value="TTHA1429-like_MBL-fold"/>
    <property type="match status" value="1"/>
</dbReference>
<dbReference type="OrthoDB" id="9802248at2"/>
<dbReference type="InterPro" id="IPR001279">
    <property type="entry name" value="Metallo-B-lactamas"/>
</dbReference>
<dbReference type="Gene3D" id="3.60.15.10">
    <property type="entry name" value="Ribonuclease Z/Hydroxyacylglutathione hydrolase-like"/>
    <property type="match status" value="1"/>
</dbReference>
<accession>A0A0L6TZD6</accession>
<evidence type="ECO:0000313" key="3">
    <source>
        <dbReference type="EMBL" id="KNZ41613.1"/>
    </source>
</evidence>